<dbReference type="EMBL" id="JACBYF010000015">
    <property type="protein sequence ID" value="NYS47857.1"/>
    <property type="molecule type" value="Genomic_DNA"/>
</dbReference>
<comment type="caution">
    <text evidence="2">The sequence shown here is derived from an EMBL/GenBank/DDBJ whole genome shotgun (WGS) entry which is preliminary data.</text>
</comment>
<evidence type="ECO:0000256" key="1">
    <source>
        <dbReference type="HAMAP-Rule" id="MF_00652"/>
    </source>
</evidence>
<dbReference type="NCBIfam" id="NF002543">
    <property type="entry name" value="PRK02101.1-4"/>
    <property type="match status" value="1"/>
</dbReference>
<protein>
    <recommendedName>
        <fullName evidence="1">UPF0246 protein HZY85_06610</fullName>
    </recommendedName>
</protein>
<sequence>MKILIPTAKEMKIPNKSYPFVELGNTSKNIVDKLSIKSTDELMSMYKIKESQALIEKDRIFQINNKKALTYNAIDLFNGLMYRNIDRENFSEDDLYYMKSNVFITSSLYGIINVYDKISEHRLDFLQRLDIDGLSLKNIWQPYYDEFIKNDELVISLLSSEFEEVFSKDMRNKMIKINFVEKIQNEYKTHSTISKKARGKFLNELIKNKVYNINQIKNITFDNYIFNEELSSERKIVFVKLKGE</sequence>
<comment type="similarity">
    <text evidence="1">Belongs to the UPF0246 family.</text>
</comment>
<dbReference type="PANTHER" id="PTHR30283">
    <property type="entry name" value="PEROXIDE STRESS RESPONSE PROTEIN YAAA"/>
    <property type="match status" value="1"/>
</dbReference>
<dbReference type="RefSeq" id="WP_179941641.1">
    <property type="nucleotide sequence ID" value="NZ_JACBYF010000015.1"/>
</dbReference>
<evidence type="ECO:0000313" key="3">
    <source>
        <dbReference type="Proteomes" id="UP000531840"/>
    </source>
</evidence>
<dbReference type="PANTHER" id="PTHR30283:SF4">
    <property type="entry name" value="PEROXIDE STRESS RESISTANCE PROTEIN YAAA"/>
    <property type="match status" value="1"/>
</dbReference>
<name>A0ABX2T0F3_9BACL</name>
<dbReference type="HAMAP" id="MF_00652">
    <property type="entry name" value="UPF0246"/>
    <property type="match status" value="1"/>
</dbReference>
<dbReference type="Proteomes" id="UP000531840">
    <property type="component" value="Unassembled WGS sequence"/>
</dbReference>
<dbReference type="InterPro" id="IPR005583">
    <property type="entry name" value="YaaA"/>
</dbReference>
<evidence type="ECO:0000313" key="2">
    <source>
        <dbReference type="EMBL" id="NYS47857.1"/>
    </source>
</evidence>
<organism evidence="2 3">
    <name type="scientific">Gemelliphila palaticanis</name>
    <dbReference type="NCBI Taxonomy" id="81950"/>
    <lineage>
        <taxon>Bacteria</taxon>
        <taxon>Bacillati</taxon>
        <taxon>Bacillota</taxon>
        <taxon>Bacilli</taxon>
        <taxon>Bacillales</taxon>
        <taxon>Gemellaceae</taxon>
        <taxon>Gemelliphila</taxon>
    </lineage>
</organism>
<gene>
    <name evidence="2" type="primary">yaaA</name>
    <name evidence="2" type="ORF">HZY85_06610</name>
</gene>
<accession>A0ABX2T0F3</accession>
<proteinExistence type="inferred from homology"/>
<keyword evidence="3" id="KW-1185">Reference proteome</keyword>
<reference evidence="2 3" key="1">
    <citation type="submission" date="2020-07" db="EMBL/GenBank/DDBJ databases">
        <title>MOT database genomes.</title>
        <authorList>
            <person name="Joseph S."/>
            <person name="Aduse-Opoku J."/>
            <person name="Hashim A."/>
            <person name="Wade W."/>
            <person name="Curtis M."/>
        </authorList>
    </citation>
    <scope>NUCLEOTIDE SEQUENCE [LARGE SCALE GENOMIC DNA]</scope>
    <source>
        <strain evidence="2 3">CIP 106318</strain>
    </source>
</reference>
<dbReference type="Pfam" id="PF03883">
    <property type="entry name" value="H2O2_YaaD"/>
    <property type="match status" value="1"/>
</dbReference>